<organism evidence="3 4">
    <name type="scientific">Hyaloperonospora brassicae</name>
    <name type="common">Brassica downy mildew</name>
    <name type="synonym">Peronospora brassicae</name>
    <dbReference type="NCBI Taxonomy" id="162125"/>
    <lineage>
        <taxon>Eukaryota</taxon>
        <taxon>Sar</taxon>
        <taxon>Stramenopiles</taxon>
        <taxon>Oomycota</taxon>
        <taxon>Peronosporomycetes</taxon>
        <taxon>Peronosporales</taxon>
        <taxon>Peronosporaceae</taxon>
        <taxon>Hyaloperonospora</taxon>
    </lineage>
</organism>
<name>A0AAV0T100_HYABA</name>
<accession>A0AAV0T100</accession>
<evidence type="ECO:0000313" key="4">
    <source>
        <dbReference type="Proteomes" id="UP001162031"/>
    </source>
</evidence>
<evidence type="ECO:0008006" key="5">
    <source>
        <dbReference type="Google" id="ProtNLM"/>
    </source>
</evidence>
<dbReference type="Pfam" id="PF13365">
    <property type="entry name" value="Trypsin_2"/>
    <property type="match status" value="1"/>
</dbReference>
<evidence type="ECO:0000256" key="2">
    <source>
        <dbReference type="SAM" id="SignalP"/>
    </source>
</evidence>
<reference evidence="3" key="1">
    <citation type="submission" date="2022-12" db="EMBL/GenBank/DDBJ databases">
        <authorList>
            <person name="Webb A."/>
        </authorList>
    </citation>
    <scope>NUCLEOTIDE SEQUENCE</scope>
    <source>
        <strain evidence="3">Hp1</strain>
    </source>
</reference>
<dbReference type="Gene3D" id="2.40.10.10">
    <property type="entry name" value="Trypsin-like serine proteases"/>
    <property type="match status" value="1"/>
</dbReference>
<protein>
    <recommendedName>
        <fullName evidence="5">Serine protease</fullName>
    </recommendedName>
</protein>
<keyword evidence="2" id="KW-0732">Signal</keyword>
<keyword evidence="1" id="KW-0843">Virulence</keyword>
<dbReference type="Proteomes" id="UP001162031">
    <property type="component" value="Unassembled WGS sequence"/>
</dbReference>
<feature type="chain" id="PRO_5043628474" description="Serine protease" evidence="2">
    <location>
        <begin position="23"/>
        <end position="508"/>
    </location>
</feature>
<evidence type="ECO:0000313" key="3">
    <source>
        <dbReference type="EMBL" id="CAI5710206.1"/>
    </source>
</evidence>
<dbReference type="AlphaFoldDB" id="A0AAV0T100"/>
<sequence length="508" mass="55776">MCSRMASMWVLLLSLLSRPVHVFVNMSLCRCQLHTVPHDLQSADAVVVLRPLVDGPSSLFRSKEQPSQMLHVTEHDAASIAVNLKEVNLLWGDKVIVRDPDNVSSVTITATNASLLTEMIASDKSPQSLLLRTHPLLVKGNTAVVEYIPSIPTLMLPMVESQRHKPVVVLDSYAYVMFNRESSNAIVDVEAESTVGAIDESKEAVCYRKTEPKMYAKARAVARLMIRSVQGPPSDVSEQVSSWMFCTGWLVGRGNYLLTNHHCMKDAAVIDRVRDPVQSREKRATTSNEFLSNTAKQLRRYAASIDKTKRVVETVVGFMAETKGCRDAGFKGEKVGVVEATRVMVVAENPELDYALVRVLTNNSSTDLSQCYGYLRLRATGPVDGEDIYIPQHPRGEPKEIAAVKDGQPAVIEVAPANAVDYSAMFRQSGELDEAQPTVWYNADTKPGSSGSPVLSREDNTVVALHRAGGTDAAHAPFTDLLNAGVRIDLIARDLKRRRVLPKNALAS</sequence>
<dbReference type="PANTHER" id="PTHR36234:SF5">
    <property type="entry name" value="LYSYL ENDOPEPTIDASE"/>
    <property type="match status" value="1"/>
</dbReference>
<comment type="caution">
    <text evidence="3">The sequence shown here is derived from an EMBL/GenBank/DDBJ whole genome shotgun (WGS) entry which is preliminary data.</text>
</comment>
<keyword evidence="4" id="KW-1185">Reference proteome</keyword>
<dbReference type="PANTHER" id="PTHR36234">
    <property type="entry name" value="LYSYL ENDOPEPTIDASE"/>
    <property type="match status" value="1"/>
</dbReference>
<gene>
    <name evidence="3" type="ORF">HBR001_LOCUS424</name>
</gene>
<dbReference type="InterPro" id="IPR043504">
    <property type="entry name" value="Peptidase_S1_PA_chymotrypsin"/>
</dbReference>
<dbReference type="SUPFAM" id="SSF50494">
    <property type="entry name" value="Trypsin-like serine proteases"/>
    <property type="match status" value="1"/>
</dbReference>
<evidence type="ECO:0000256" key="1">
    <source>
        <dbReference type="ARBA" id="ARBA00023026"/>
    </source>
</evidence>
<dbReference type="InterPro" id="IPR009003">
    <property type="entry name" value="Peptidase_S1_PA"/>
</dbReference>
<proteinExistence type="predicted"/>
<dbReference type="EMBL" id="CANTFL010000056">
    <property type="protein sequence ID" value="CAI5710206.1"/>
    <property type="molecule type" value="Genomic_DNA"/>
</dbReference>
<feature type="signal peptide" evidence="2">
    <location>
        <begin position="1"/>
        <end position="22"/>
    </location>
</feature>